<reference evidence="1 2" key="3">
    <citation type="journal article" date="2010" name="Sequencing">
        <title>Complete Genome Sequence of Rothia mucilaginosa DY-18: A Clinical Isolate with Dense Meshwork-Like Structures from a Persistent Apical Periodontitis Lesion.</title>
        <authorList>
            <person name="Yamane K."/>
            <person name="Nambu T."/>
            <person name="Yamanaka T."/>
            <person name="Mashimo C."/>
            <person name="Sugimori C."/>
            <person name="Leung K.-P."/>
            <person name="Fukushima H."/>
        </authorList>
    </citation>
    <scope>NUCLEOTIDE SEQUENCE [LARGE SCALE GENOMIC DNA]</scope>
    <source>
        <strain evidence="1 2">DY-18</strain>
    </source>
</reference>
<reference evidence="2" key="1">
    <citation type="submission" date="2009-07" db="EMBL/GenBank/DDBJ databases">
        <title>Complete genome sequence of Rothia mucilaginosa DJ.</title>
        <authorList>
            <person name="Yamane K."/>
            <person name="Nambu T."/>
            <person name="Mashimo C."/>
            <person name="Sugimori C."/>
            <person name="Yamanaka T."/>
            <person name="Leung K."/>
            <person name="Fukushima H."/>
        </authorList>
    </citation>
    <scope>NUCLEOTIDE SEQUENCE [LARGE SCALE GENOMIC DNA]</scope>
    <source>
        <strain evidence="2">DY-18</strain>
    </source>
</reference>
<proteinExistence type="predicted"/>
<accession>D2NRC3</accession>
<keyword evidence="2" id="KW-1185">Reference proteome</keyword>
<evidence type="ECO:0000313" key="1">
    <source>
        <dbReference type="EMBL" id="BAI64199.1"/>
    </source>
</evidence>
<dbReference type="Proteomes" id="UP000001883">
    <property type="component" value="Chromosome"/>
</dbReference>
<evidence type="ECO:0000313" key="2">
    <source>
        <dbReference type="Proteomes" id="UP000001883"/>
    </source>
</evidence>
<dbReference type="HOGENOM" id="CLU_733380_0_0_11"/>
<sequence length="377" mass="41451">MRAGFYHRNQPSPVFIPHEAYCIRGLVRCLTQSNRTRETTGIRVLRIEVRRHRCVLQLSQSIQQEASRTRRIRQLIHCRGSCFILTVQSGGTNRLNSGHHGVTLTLHKGAVHRLTITGHKHTVAIKFEHGTESINPAIREGILEVGVGTLFNQTAHEEHIFNADQNVTVGVAGTHVHEGCATLTQVNGGEGNTVTAIGDQAVGNNNIGGCTLVVCHFRFERLDVGTLRLTVFTNCTRGARMRPEFFGTHCRENIVTEETLIVTVSVYDGDRKARETANLIIDFGCLTGTCAGIHDKCPFQSEDQSGVQSVVVGRNAVHAVCEFNSTSHRYNPTVIFGTCGANRASGEHIFALLHITKGIKVHHSAQLRLYGQVARDA</sequence>
<name>D2NRC3_ROTMD</name>
<dbReference type="AlphaFoldDB" id="D2NRC3"/>
<organism evidence="1 2">
    <name type="scientific">Rothia mucilaginosa (strain DY-18)</name>
    <name type="common">Stomatococcus mucilaginosus</name>
    <dbReference type="NCBI Taxonomy" id="680646"/>
    <lineage>
        <taxon>Bacteria</taxon>
        <taxon>Bacillati</taxon>
        <taxon>Actinomycetota</taxon>
        <taxon>Actinomycetes</taxon>
        <taxon>Micrococcales</taxon>
        <taxon>Micrococcaceae</taxon>
        <taxon>Rothia</taxon>
    </lineage>
</organism>
<dbReference type="EMBL" id="AP011540">
    <property type="protein sequence ID" value="BAI64199.1"/>
    <property type="molecule type" value="Genomic_DNA"/>
</dbReference>
<protein>
    <submittedName>
        <fullName evidence="1">Thiamine biosynthesis enzyme ThiH</fullName>
    </submittedName>
</protein>
<gene>
    <name evidence="1" type="ordered locus">RMDY18_03670</name>
</gene>
<reference evidence="1 2" key="2">
    <citation type="journal article" date="2010" name="J Osaka Dent Univ">
        <title>Isolation and identification of Rothia mucilaginosa from persistent apical periodontitis lesions.</title>
        <authorList>
            <person name="Yamane K."/>
            <person name="Yoshida M."/>
            <person name="Fujihira T."/>
            <person name="Baba T."/>
            <person name="Tsuji N."/>
            <person name="Hayashi H."/>
            <person name="Sugimori C."/>
            <person name="Yamanaka T."/>
            <person name="Mashimo C."/>
            <person name="Nambu T."/>
            <person name="Kawai H."/>
            <person name="Fukushima H."/>
        </authorList>
    </citation>
    <scope>NUCLEOTIDE SEQUENCE [LARGE SCALE GENOMIC DNA]</scope>
    <source>
        <strain evidence="1 2">DY-18</strain>
    </source>
</reference>
<dbReference type="KEGG" id="rmu:RMDY18_03670"/>